<proteinExistence type="predicted"/>
<dbReference type="Pfam" id="PF13456">
    <property type="entry name" value="RVT_3"/>
    <property type="match status" value="1"/>
</dbReference>
<dbReference type="InterPro" id="IPR002156">
    <property type="entry name" value="RNaseH_domain"/>
</dbReference>
<evidence type="ECO:0000259" key="1">
    <source>
        <dbReference type="Pfam" id="PF13456"/>
    </source>
</evidence>
<dbReference type="EMBL" id="CP133622">
    <property type="protein sequence ID" value="WMV54269.1"/>
    <property type="molecule type" value="Genomic_DNA"/>
</dbReference>
<dbReference type="GO" id="GO:0003676">
    <property type="term" value="F:nucleic acid binding"/>
    <property type="evidence" value="ECO:0007669"/>
    <property type="project" value="InterPro"/>
</dbReference>
<evidence type="ECO:0000313" key="3">
    <source>
        <dbReference type="Proteomes" id="UP001234989"/>
    </source>
</evidence>
<dbReference type="AlphaFoldDB" id="A0AAF0UZF1"/>
<dbReference type="GO" id="GO:0004523">
    <property type="term" value="F:RNA-DNA hybrid ribonuclease activity"/>
    <property type="evidence" value="ECO:0007669"/>
    <property type="project" value="InterPro"/>
</dbReference>
<reference evidence="2" key="1">
    <citation type="submission" date="2023-08" db="EMBL/GenBank/DDBJ databases">
        <title>A de novo genome assembly of Solanum verrucosum Schlechtendal, a Mexican diploid species geographically isolated from the other diploid A-genome species in potato relatives.</title>
        <authorList>
            <person name="Hosaka K."/>
        </authorList>
    </citation>
    <scope>NUCLEOTIDE SEQUENCE</scope>
    <source>
        <tissue evidence="2">Young leaves</tissue>
    </source>
</reference>
<gene>
    <name evidence="2" type="ORF">MTR67_047654</name>
</gene>
<keyword evidence="3" id="KW-1185">Reference proteome</keyword>
<sequence length="52" mass="6040">MIKGNYNIPWKMEDIIIRIQNISSTIICEVRHCYREANQVADALAKSISIYI</sequence>
<protein>
    <recommendedName>
        <fullName evidence="1">RNase H type-1 domain-containing protein</fullName>
    </recommendedName>
</protein>
<dbReference type="Proteomes" id="UP001234989">
    <property type="component" value="Chromosome 11"/>
</dbReference>
<accession>A0AAF0UZF1</accession>
<feature type="domain" description="RNase H type-1" evidence="1">
    <location>
        <begin position="15"/>
        <end position="47"/>
    </location>
</feature>
<name>A0AAF0UZF1_SOLVR</name>
<organism evidence="2 3">
    <name type="scientific">Solanum verrucosum</name>
    <dbReference type="NCBI Taxonomy" id="315347"/>
    <lineage>
        <taxon>Eukaryota</taxon>
        <taxon>Viridiplantae</taxon>
        <taxon>Streptophyta</taxon>
        <taxon>Embryophyta</taxon>
        <taxon>Tracheophyta</taxon>
        <taxon>Spermatophyta</taxon>
        <taxon>Magnoliopsida</taxon>
        <taxon>eudicotyledons</taxon>
        <taxon>Gunneridae</taxon>
        <taxon>Pentapetalae</taxon>
        <taxon>asterids</taxon>
        <taxon>lamiids</taxon>
        <taxon>Solanales</taxon>
        <taxon>Solanaceae</taxon>
        <taxon>Solanoideae</taxon>
        <taxon>Solaneae</taxon>
        <taxon>Solanum</taxon>
    </lineage>
</organism>
<evidence type="ECO:0000313" key="2">
    <source>
        <dbReference type="EMBL" id="WMV54269.1"/>
    </source>
</evidence>